<accession>M3CL78</accession>
<organism evidence="1 2">
    <name type="scientific">Sphaerulina musiva (strain SO2202)</name>
    <name type="common">Poplar stem canker fungus</name>
    <name type="synonym">Septoria musiva</name>
    <dbReference type="NCBI Taxonomy" id="692275"/>
    <lineage>
        <taxon>Eukaryota</taxon>
        <taxon>Fungi</taxon>
        <taxon>Dikarya</taxon>
        <taxon>Ascomycota</taxon>
        <taxon>Pezizomycotina</taxon>
        <taxon>Dothideomycetes</taxon>
        <taxon>Dothideomycetidae</taxon>
        <taxon>Mycosphaerellales</taxon>
        <taxon>Mycosphaerellaceae</taxon>
        <taxon>Sphaerulina</taxon>
    </lineage>
</organism>
<reference evidence="1 2" key="1">
    <citation type="journal article" date="2012" name="PLoS Pathog.">
        <title>Diverse lifestyles and strategies of plant pathogenesis encoded in the genomes of eighteen Dothideomycetes fungi.</title>
        <authorList>
            <person name="Ohm R.A."/>
            <person name="Feau N."/>
            <person name="Henrissat B."/>
            <person name="Schoch C.L."/>
            <person name="Horwitz B.A."/>
            <person name="Barry K.W."/>
            <person name="Condon B.J."/>
            <person name="Copeland A.C."/>
            <person name="Dhillon B."/>
            <person name="Glaser F."/>
            <person name="Hesse C.N."/>
            <person name="Kosti I."/>
            <person name="LaButti K."/>
            <person name="Lindquist E.A."/>
            <person name="Lucas S."/>
            <person name="Salamov A.A."/>
            <person name="Bradshaw R.E."/>
            <person name="Ciuffetti L."/>
            <person name="Hamelin R.C."/>
            <person name="Kema G.H.J."/>
            <person name="Lawrence C."/>
            <person name="Scott J.A."/>
            <person name="Spatafora J.W."/>
            <person name="Turgeon B.G."/>
            <person name="de Wit P.J.G.M."/>
            <person name="Zhong S."/>
            <person name="Goodwin S.B."/>
            <person name="Grigoriev I.V."/>
        </authorList>
    </citation>
    <scope>NUCLEOTIDE SEQUENCE [LARGE SCALE GENOMIC DNA]</scope>
    <source>
        <strain evidence="1 2">SO2202</strain>
    </source>
</reference>
<dbReference type="Proteomes" id="UP000016931">
    <property type="component" value="Unassembled WGS sequence"/>
</dbReference>
<dbReference type="RefSeq" id="XP_016762664.1">
    <property type="nucleotide sequence ID" value="XM_016904785.1"/>
</dbReference>
<proteinExistence type="predicted"/>
<dbReference type="AlphaFoldDB" id="M3CL78"/>
<name>M3CL78_SPHMS</name>
<dbReference type="GeneID" id="27901922"/>
<dbReference type="HOGENOM" id="CLU_2401063_0_0_1"/>
<evidence type="ECO:0000313" key="1">
    <source>
        <dbReference type="EMBL" id="EMF14543.1"/>
    </source>
</evidence>
<dbReference type="EMBL" id="KB456262">
    <property type="protein sequence ID" value="EMF14543.1"/>
    <property type="molecule type" value="Genomic_DNA"/>
</dbReference>
<protein>
    <submittedName>
        <fullName evidence="1">Uncharacterized protein</fullName>
    </submittedName>
</protein>
<sequence>MLHLEAPTPMECHRSVNLAFSFAPKCILQASRAAFAPSIRDSNTINHAYIPSAMQNKGIHLTHMQPRLYSALQRIKTIAVHYSSLHENARVVI</sequence>
<gene>
    <name evidence="1" type="ORF">SEPMUDRAFT_148225</name>
</gene>
<evidence type="ECO:0000313" key="2">
    <source>
        <dbReference type="Proteomes" id="UP000016931"/>
    </source>
</evidence>
<keyword evidence="2" id="KW-1185">Reference proteome</keyword>